<dbReference type="EMBL" id="QGNW01002211">
    <property type="protein sequence ID" value="RVW22956.1"/>
    <property type="molecule type" value="Genomic_DNA"/>
</dbReference>
<protein>
    <submittedName>
        <fullName evidence="1">Uncharacterized protein</fullName>
    </submittedName>
</protein>
<proteinExistence type="predicted"/>
<reference evidence="1 2" key="1">
    <citation type="journal article" date="2018" name="PLoS Genet.">
        <title>Population sequencing reveals clonal diversity and ancestral inbreeding in the grapevine cultivar Chardonnay.</title>
        <authorList>
            <person name="Roach M.J."/>
            <person name="Johnson D.L."/>
            <person name="Bohlmann J."/>
            <person name="van Vuuren H.J."/>
            <person name="Jones S.J."/>
            <person name="Pretorius I.S."/>
            <person name="Schmidt S.A."/>
            <person name="Borneman A.R."/>
        </authorList>
    </citation>
    <scope>NUCLEOTIDE SEQUENCE [LARGE SCALE GENOMIC DNA]</scope>
    <source>
        <strain evidence="2">cv. Chardonnay</strain>
        <tissue evidence="1">Leaf</tissue>
    </source>
</reference>
<comment type="caution">
    <text evidence="1">The sequence shown here is derived from an EMBL/GenBank/DDBJ whole genome shotgun (WGS) entry which is preliminary data.</text>
</comment>
<accession>A0A438CID3</accession>
<organism evidence="1 2">
    <name type="scientific">Vitis vinifera</name>
    <name type="common">Grape</name>
    <dbReference type="NCBI Taxonomy" id="29760"/>
    <lineage>
        <taxon>Eukaryota</taxon>
        <taxon>Viridiplantae</taxon>
        <taxon>Streptophyta</taxon>
        <taxon>Embryophyta</taxon>
        <taxon>Tracheophyta</taxon>
        <taxon>Spermatophyta</taxon>
        <taxon>Magnoliopsida</taxon>
        <taxon>eudicotyledons</taxon>
        <taxon>Gunneridae</taxon>
        <taxon>Pentapetalae</taxon>
        <taxon>rosids</taxon>
        <taxon>Vitales</taxon>
        <taxon>Vitaceae</taxon>
        <taxon>Viteae</taxon>
        <taxon>Vitis</taxon>
    </lineage>
</organism>
<dbReference type="Proteomes" id="UP000288805">
    <property type="component" value="Unassembled WGS sequence"/>
</dbReference>
<dbReference type="AlphaFoldDB" id="A0A438CID3"/>
<gene>
    <name evidence="1" type="ORF">CK203_093673</name>
</gene>
<evidence type="ECO:0000313" key="1">
    <source>
        <dbReference type="EMBL" id="RVW22956.1"/>
    </source>
</evidence>
<evidence type="ECO:0000313" key="2">
    <source>
        <dbReference type="Proteomes" id="UP000288805"/>
    </source>
</evidence>
<name>A0A438CID3_VITVI</name>
<sequence>MQEKLNESLGDLEEGLPEPSDLLTALQGCRRREEILPLFNKEKAQEATKEETPKLNLIPLPMELKYTYLEENKKCPVEVLRRCVYLKSLRGIIYDSCPIGVSADSCPSGAP</sequence>